<evidence type="ECO:0000256" key="7">
    <source>
        <dbReference type="ARBA" id="ARBA00022837"/>
    </source>
</evidence>
<sequence length="430" mass="48624">MPIHANDPSRQTWLPVPEHSDFPIQNIPFGVFLTRDDIITIGTRIGDHAIDLGALHQLGYFENIPLTDDIFLQDTLNDFISDGQKTWRLVRNRISEIFDINNETLKNNEAHKKIVLFSMDEIEMQLPVQVGDYTDFYSSKEHATNVGTMFRDPDNALMPNWLHIPVGYHGRSSTIVPSGTPIRRPQGQTLPKGEETPVFGPSRLVDFELEMAFITTDTNALGEPVSVDEAEEYIFGMVLFNDWSARDIQKWEYVPLGPFLSKNFASSISPWIVTLDALQPFRVESPKQNPEPLPYLQQKERYSYDINLEVGIATEDGSETTISNSNFKYMYWTMAQQLAHHTINGCKVNSGDMMGSGTISGPTPDSYGSMLELSWQGSRPVKLNDGSERKFIQDNDTVIMRGHCSNNKVRIGFGEVRTKLLPPFETKKKG</sequence>
<comment type="caution">
    <text evidence="14">The sequence shown here is derived from an EMBL/GenBank/DDBJ whole genome shotgun (WGS) entry which is preliminary data.</text>
</comment>
<keyword evidence="7" id="KW-0106">Calcium</keyword>
<feature type="domain" description="Fumarylacetoacetase N-terminal" evidence="13">
    <location>
        <begin position="25"/>
        <end position="127"/>
    </location>
</feature>
<evidence type="ECO:0000256" key="10">
    <source>
        <dbReference type="ARBA" id="ARBA00023232"/>
    </source>
</evidence>
<dbReference type="EC" id="3.7.1.2" evidence="4"/>
<dbReference type="Proteomes" id="UP000185728">
    <property type="component" value="Unassembled WGS sequence"/>
</dbReference>
<reference evidence="14 15" key="1">
    <citation type="submission" date="2017-01" db="EMBL/GenBank/DDBJ databases">
        <authorList>
            <person name="Varghese N."/>
            <person name="Submissions S."/>
        </authorList>
    </citation>
    <scope>NUCLEOTIDE SEQUENCE [LARGE SCALE GENOMIC DNA]</scope>
    <source>
        <strain evidence="14 15">DSM 2061</strain>
    </source>
</reference>
<evidence type="ECO:0000256" key="6">
    <source>
        <dbReference type="ARBA" id="ARBA00022801"/>
    </source>
</evidence>
<dbReference type="InterPro" id="IPR036663">
    <property type="entry name" value="Fumarylacetoacetase_C_sf"/>
</dbReference>
<evidence type="ECO:0000256" key="1">
    <source>
        <dbReference type="ARBA" id="ARBA00001913"/>
    </source>
</evidence>
<organism evidence="14 15">
    <name type="scientific">Zobellia uliginosa</name>
    <dbReference type="NCBI Taxonomy" id="143224"/>
    <lineage>
        <taxon>Bacteria</taxon>
        <taxon>Pseudomonadati</taxon>
        <taxon>Bacteroidota</taxon>
        <taxon>Flavobacteriia</taxon>
        <taxon>Flavobacteriales</taxon>
        <taxon>Flavobacteriaceae</taxon>
        <taxon>Zobellia</taxon>
    </lineage>
</organism>
<name>A0ABY1KUN0_9FLAO</name>
<dbReference type="Gene3D" id="2.30.30.230">
    <property type="entry name" value="Fumarylacetoacetase, N-terminal domain"/>
    <property type="match status" value="1"/>
</dbReference>
<dbReference type="InterPro" id="IPR036462">
    <property type="entry name" value="Fumarylacetoacetase_N_sf"/>
</dbReference>
<dbReference type="SUPFAM" id="SSF56529">
    <property type="entry name" value="FAH"/>
    <property type="match status" value="1"/>
</dbReference>
<keyword evidence="9" id="KW-0828">Tyrosine catabolism</keyword>
<keyword evidence="6 14" id="KW-0378">Hydrolase</keyword>
<dbReference type="PANTHER" id="PTHR43069:SF2">
    <property type="entry name" value="FUMARYLACETOACETASE"/>
    <property type="match status" value="1"/>
</dbReference>
<evidence type="ECO:0000313" key="14">
    <source>
        <dbReference type="EMBL" id="SIS66270.1"/>
    </source>
</evidence>
<evidence type="ECO:0000256" key="9">
    <source>
        <dbReference type="ARBA" id="ARBA00022878"/>
    </source>
</evidence>
<dbReference type="NCBIfam" id="TIGR01266">
    <property type="entry name" value="fum_ac_acetase"/>
    <property type="match status" value="1"/>
</dbReference>
<keyword evidence="15" id="KW-1185">Reference proteome</keyword>
<evidence type="ECO:0000256" key="5">
    <source>
        <dbReference type="ARBA" id="ARBA00022723"/>
    </source>
</evidence>
<dbReference type="InterPro" id="IPR005959">
    <property type="entry name" value="Fumarylacetoacetase"/>
</dbReference>
<evidence type="ECO:0000256" key="8">
    <source>
        <dbReference type="ARBA" id="ARBA00022842"/>
    </source>
</evidence>
<protein>
    <recommendedName>
        <fullName evidence="4">fumarylacetoacetase</fullName>
        <ecNumber evidence="4">3.7.1.2</ecNumber>
    </recommendedName>
</protein>
<dbReference type="Pfam" id="PF09298">
    <property type="entry name" value="FAA_hydrolase_N"/>
    <property type="match status" value="1"/>
</dbReference>
<keyword evidence="10" id="KW-0585">Phenylalanine catabolism</keyword>
<evidence type="ECO:0000313" key="15">
    <source>
        <dbReference type="Proteomes" id="UP000185728"/>
    </source>
</evidence>
<dbReference type="RefSeq" id="WP_076455025.1">
    <property type="nucleotide sequence ID" value="NZ_FTOB01000003.1"/>
</dbReference>
<comment type="cofactor">
    <cofactor evidence="1">
        <name>Ca(2+)</name>
        <dbReference type="ChEBI" id="CHEBI:29108"/>
    </cofactor>
</comment>
<dbReference type="SUPFAM" id="SSF63433">
    <property type="entry name" value="Fumarylacetoacetate hydrolase, FAH, N-terminal domain"/>
    <property type="match status" value="1"/>
</dbReference>
<feature type="region of interest" description="Disordered" evidence="11">
    <location>
        <begin position="175"/>
        <end position="195"/>
    </location>
</feature>
<evidence type="ECO:0000256" key="3">
    <source>
        <dbReference type="ARBA" id="ARBA00004782"/>
    </source>
</evidence>
<proteinExistence type="predicted"/>
<gene>
    <name evidence="14" type="ORF">SAMN05421766_103218</name>
</gene>
<evidence type="ECO:0000256" key="2">
    <source>
        <dbReference type="ARBA" id="ARBA00001946"/>
    </source>
</evidence>
<dbReference type="InterPro" id="IPR015377">
    <property type="entry name" value="Fumarylacetoacetase_N"/>
</dbReference>
<comment type="pathway">
    <text evidence="3">Amino-acid degradation; L-phenylalanine degradation; acetoacetate and fumarate from L-phenylalanine: step 6/6.</text>
</comment>
<comment type="cofactor">
    <cofactor evidence="2">
        <name>Mg(2+)</name>
        <dbReference type="ChEBI" id="CHEBI:18420"/>
    </cofactor>
</comment>
<accession>A0ABY1KUN0</accession>
<evidence type="ECO:0000259" key="13">
    <source>
        <dbReference type="Pfam" id="PF09298"/>
    </source>
</evidence>
<evidence type="ECO:0000259" key="12">
    <source>
        <dbReference type="Pfam" id="PF01557"/>
    </source>
</evidence>
<dbReference type="GO" id="GO:0016787">
    <property type="term" value="F:hydrolase activity"/>
    <property type="evidence" value="ECO:0007669"/>
    <property type="project" value="UniProtKB-KW"/>
</dbReference>
<dbReference type="InterPro" id="IPR011234">
    <property type="entry name" value="Fumarylacetoacetase-like_C"/>
</dbReference>
<evidence type="ECO:0000256" key="11">
    <source>
        <dbReference type="SAM" id="MobiDB-lite"/>
    </source>
</evidence>
<keyword evidence="5" id="KW-0479">Metal-binding</keyword>
<dbReference type="Pfam" id="PF01557">
    <property type="entry name" value="FAA_hydrolase"/>
    <property type="match status" value="1"/>
</dbReference>
<keyword evidence="8" id="KW-0460">Magnesium</keyword>
<feature type="domain" description="Fumarylacetoacetase-like C-terminal" evidence="12">
    <location>
        <begin position="134"/>
        <end position="418"/>
    </location>
</feature>
<dbReference type="EMBL" id="FTOB01000003">
    <property type="protein sequence ID" value="SIS66270.1"/>
    <property type="molecule type" value="Genomic_DNA"/>
</dbReference>
<dbReference type="PANTHER" id="PTHR43069">
    <property type="entry name" value="FUMARYLACETOACETASE"/>
    <property type="match status" value="1"/>
</dbReference>
<evidence type="ECO:0000256" key="4">
    <source>
        <dbReference type="ARBA" id="ARBA00012094"/>
    </source>
</evidence>
<dbReference type="Gene3D" id="3.90.850.10">
    <property type="entry name" value="Fumarylacetoacetase-like, C-terminal domain"/>
    <property type="match status" value="1"/>
</dbReference>